<keyword evidence="11" id="KW-1185">Reference proteome</keyword>
<dbReference type="PANTHER" id="PTHR43542:SF1">
    <property type="entry name" value="METHYLTRANSFERASE"/>
    <property type="match status" value="1"/>
</dbReference>
<comment type="function">
    <text evidence="1 8">Specifically methylates the guanine in position 966 of 16S rRNA in the assembled 30S particle.</text>
</comment>
<dbReference type="AlphaFoldDB" id="A0AA41ZIT5"/>
<dbReference type="InterPro" id="IPR004398">
    <property type="entry name" value="RNA_MeTrfase_RsmD"/>
</dbReference>
<dbReference type="GO" id="GO:0052913">
    <property type="term" value="F:16S rRNA (guanine(966)-N(2))-methyltransferase activity"/>
    <property type="evidence" value="ECO:0007669"/>
    <property type="project" value="UniProtKB-EC"/>
</dbReference>
<accession>A0AA41ZIT5</accession>
<dbReference type="InterPro" id="IPR002052">
    <property type="entry name" value="DNA_methylase_N6_adenine_CS"/>
</dbReference>
<protein>
    <recommendedName>
        <fullName evidence="4 8">Ribosomal RNA small subunit methyltransferase D</fullName>
        <ecNumber evidence="3 8">2.1.1.171</ecNumber>
    </recommendedName>
</protein>
<dbReference type="PROSITE" id="PS00092">
    <property type="entry name" value="N6_MTASE"/>
    <property type="match status" value="1"/>
</dbReference>
<feature type="compositionally biased region" description="Basic residues" evidence="9">
    <location>
        <begin position="1"/>
        <end position="18"/>
    </location>
</feature>
<evidence type="ECO:0000256" key="3">
    <source>
        <dbReference type="ARBA" id="ARBA00012141"/>
    </source>
</evidence>
<reference evidence="10" key="1">
    <citation type="submission" date="2022-11" db="EMBL/GenBank/DDBJ databases">
        <title>Larsenimonas rhizosphaerae sp. nov., isolated from a tidal mudflat.</title>
        <authorList>
            <person name="Lee S.D."/>
            <person name="Kim I.S."/>
        </authorList>
    </citation>
    <scope>NUCLEOTIDE SEQUENCE</scope>
    <source>
        <strain evidence="10">GH2-1</strain>
    </source>
</reference>
<keyword evidence="8" id="KW-0949">S-adenosyl-L-methionine</keyword>
<dbReference type="SUPFAM" id="SSF53335">
    <property type="entry name" value="S-adenosyl-L-methionine-dependent methyltransferases"/>
    <property type="match status" value="1"/>
</dbReference>
<comment type="caution">
    <text evidence="10">The sequence shown here is derived from an EMBL/GenBank/DDBJ whole genome shotgun (WGS) entry which is preliminary data.</text>
</comment>
<dbReference type="EMBL" id="JAPIVE010000003">
    <property type="protein sequence ID" value="MCX2524999.1"/>
    <property type="molecule type" value="Genomic_DNA"/>
</dbReference>
<dbReference type="CDD" id="cd02440">
    <property type="entry name" value="AdoMet_MTases"/>
    <property type="match status" value="1"/>
</dbReference>
<dbReference type="Proteomes" id="UP001165678">
    <property type="component" value="Unassembled WGS sequence"/>
</dbReference>
<evidence type="ECO:0000313" key="11">
    <source>
        <dbReference type="Proteomes" id="UP001165678"/>
    </source>
</evidence>
<gene>
    <name evidence="10" type="primary">rsmD</name>
    <name evidence="10" type="ORF">OQ287_12170</name>
</gene>
<dbReference type="EC" id="2.1.1.171" evidence="3 8"/>
<sequence>MTRRRPPTSSSRTKRPPGKLRLIGGIHRRRQLPVPDRPGLRPTPDRVRETLFNWLGSSVHGARVLDAFAGTGALGLEALSRGATALSFIEQDRIAADQLADNLATLNATATLLRQDALIALATAPAAPFDIIFLDPPFNRDLAAPSCSLLEQQGWLASEAWIYLETEATLLPEVPATWRLHREARAGESHARLYRRSALAET</sequence>
<evidence type="ECO:0000256" key="5">
    <source>
        <dbReference type="ARBA" id="ARBA00022603"/>
    </source>
</evidence>
<keyword evidence="5 8" id="KW-0489">Methyltransferase</keyword>
<dbReference type="NCBIfam" id="TIGR00095">
    <property type="entry name" value="16S rRNA (guanine(966)-N(2))-methyltransferase RsmD"/>
    <property type="match status" value="1"/>
</dbReference>
<feature type="region of interest" description="Disordered" evidence="9">
    <location>
        <begin position="1"/>
        <end position="20"/>
    </location>
</feature>
<dbReference type="PANTHER" id="PTHR43542">
    <property type="entry name" value="METHYLTRANSFERASE"/>
    <property type="match status" value="1"/>
</dbReference>
<comment type="similarity">
    <text evidence="2 8">Belongs to the methyltransferase superfamily. RsmD family.</text>
</comment>
<name>A0AA41ZIT5_9GAMM</name>
<dbReference type="PIRSF" id="PIRSF004553">
    <property type="entry name" value="CHP00095"/>
    <property type="match status" value="1"/>
</dbReference>
<keyword evidence="8" id="KW-0698">rRNA processing</keyword>
<dbReference type="Gene3D" id="3.40.50.150">
    <property type="entry name" value="Vaccinia Virus protein VP39"/>
    <property type="match status" value="1"/>
</dbReference>
<evidence type="ECO:0000256" key="4">
    <source>
        <dbReference type="ARBA" id="ARBA00013682"/>
    </source>
</evidence>
<evidence type="ECO:0000256" key="6">
    <source>
        <dbReference type="ARBA" id="ARBA00022679"/>
    </source>
</evidence>
<dbReference type="GO" id="GO:0003676">
    <property type="term" value="F:nucleic acid binding"/>
    <property type="evidence" value="ECO:0007669"/>
    <property type="project" value="InterPro"/>
</dbReference>
<evidence type="ECO:0000256" key="7">
    <source>
        <dbReference type="ARBA" id="ARBA00048326"/>
    </source>
</evidence>
<keyword evidence="6 8" id="KW-0808">Transferase</keyword>
<evidence type="ECO:0000256" key="2">
    <source>
        <dbReference type="ARBA" id="ARBA00005269"/>
    </source>
</evidence>
<dbReference type="RefSeq" id="WP_265896613.1">
    <property type="nucleotide sequence ID" value="NZ_JAPIVE010000003.1"/>
</dbReference>
<proteinExistence type="inferred from homology"/>
<dbReference type="Pfam" id="PF03602">
    <property type="entry name" value="Cons_hypoth95"/>
    <property type="match status" value="1"/>
</dbReference>
<evidence type="ECO:0000256" key="1">
    <source>
        <dbReference type="ARBA" id="ARBA00002649"/>
    </source>
</evidence>
<evidence type="ECO:0000256" key="9">
    <source>
        <dbReference type="SAM" id="MobiDB-lite"/>
    </source>
</evidence>
<evidence type="ECO:0000256" key="8">
    <source>
        <dbReference type="PIRNR" id="PIRNR004553"/>
    </source>
</evidence>
<evidence type="ECO:0000313" key="10">
    <source>
        <dbReference type="EMBL" id="MCX2524999.1"/>
    </source>
</evidence>
<comment type="catalytic activity">
    <reaction evidence="7 8">
        <text>guanosine(966) in 16S rRNA + S-adenosyl-L-methionine = N(2)-methylguanosine(966) in 16S rRNA + S-adenosyl-L-homocysteine + H(+)</text>
        <dbReference type="Rhea" id="RHEA:23548"/>
        <dbReference type="Rhea" id="RHEA-COMP:10211"/>
        <dbReference type="Rhea" id="RHEA-COMP:10212"/>
        <dbReference type="ChEBI" id="CHEBI:15378"/>
        <dbReference type="ChEBI" id="CHEBI:57856"/>
        <dbReference type="ChEBI" id="CHEBI:59789"/>
        <dbReference type="ChEBI" id="CHEBI:74269"/>
        <dbReference type="ChEBI" id="CHEBI:74481"/>
        <dbReference type="EC" id="2.1.1.171"/>
    </reaction>
</comment>
<dbReference type="InterPro" id="IPR029063">
    <property type="entry name" value="SAM-dependent_MTases_sf"/>
</dbReference>
<organism evidence="10 11">
    <name type="scientific">Larsenimonas rhizosphaerae</name>
    <dbReference type="NCBI Taxonomy" id="2944682"/>
    <lineage>
        <taxon>Bacteria</taxon>
        <taxon>Pseudomonadati</taxon>
        <taxon>Pseudomonadota</taxon>
        <taxon>Gammaproteobacteria</taxon>
        <taxon>Oceanospirillales</taxon>
        <taxon>Halomonadaceae</taxon>
        <taxon>Larsenimonas</taxon>
    </lineage>
</organism>